<accession>A0A371F0B0</accession>
<dbReference type="InterPro" id="IPR006155">
    <property type="entry name" value="Josephin"/>
</dbReference>
<dbReference type="GO" id="GO:0006508">
    <property type="term" value="P:proteolysis"/>
    <property type="evidence" value="ECO:0007669"/>
    <property type="project" value="UniProtKB-KW"/>
</dbReference>
<dbReference type="PROSITE" id="PS50957">
    <property type="entry name" value="JOSEPHIN"/>
    <property type="match status" value="1"/>
</dbReference>
<feature type="domain" description="Josephin" evidence="7">
    <location>
        <begin position="5"/>
        <end position="193"/>
    </location>
</feature>
<dbReference type="InterPro" id="IPR040053">
    <property type="entry name" value="JOSD1/2"/>
</dbReference>
<keyword evidence="5 6" id="KW-0378">Hydrolase</keyword>
<dbReference type="AlphaFoldDB" id="A0A371F0B0"/>
<evidence type="ECO:0000313" key="9">
    <source>
        <dbReference type="Proteomes" id="UP000257109"/>
    </source>
</evidence>
<feature type="active site" evidence="6">
    <location>
        <position position="18"/>
    </location>
</feature>
<dbReference type="STRING" id="157652.A0A371F0B0"/>
<dbReference type="EC" id="3.4.19.12" evidence="2"/>
<gene>
    <name evidence="8" type="ORF">CR513_48863</name>
</gene>
<dbReference type="Gene3D" id="3.90.70.40">
    <property type="match status" value="1"/>
</dbReference>
<dbReference type="Pfam" id="PF02099">
    <property type="entry name" value="Josephin"/>
    <property type="match status" value="1"/>
</dbReference>
<feature type="active site" evidence="6">
    <location>
        <position position="130"/>
    </location>
</feature>
<protein>
    <recommendedName>
        <fullName evidence="2">ubiquitinyl hydrolase 1</fullName>
        <ecNumber evidence="2">3.4.19.12</ecNumber>
    </recommendedName>
</protein>
<dbReference type="PANTHER" id="PTHR13291">
    <property type="entry name" value="JOSEPHIN 1, 2"/>
    <property type="match status" value="1"/>
</dbReference>
<feature type="active site" evidence="6">
    <location>
        <position position="145"/>
    </location>
</feature>
<sequence length="318" mass="35478">MATENSHVYHERQRLQFCLLHSLNSLFQQKDAFTRAKLNSISERLVLEDSSSETWTPLSVLFKPHHNSLTGNYDVNVLIAALEEKGKSVVWHDGRNGASSIDLDAPEGVLMGIVINVSVARFAGIWRSRHWITLRKIGGVWYNLDSDLAAPQPFLDTDHVRDFLDSTLAHGGEFLIALSLSPVYTAIIIQTRINNRMSHSGYINEKAGLSLRQNSNRKSSRNGQVKSCMFRIPWQSETSPIELVKDLAERVTNALRLISPRRSLHRGSSSLTRSKSAGSSVDSHRTAAVEDCIEFIHSSFSRSNSSTTAPRQDSIQAP</sequence>
<organism evidence="8 9">
    <name type="scientific">Mucuna pruriens</name>
    <name type="common">Velvet bean</name>
    <name type="synonym">Dolichos pruriens</name>
    <dbReference type="NCBI Taxonomy" id="157652"/>
    <lineage>
        <taxon>Eukaryota</taxon>
        <taxon>Viridiplantae</taxon>
        <taxon>Streptophyta</taxon>
        <taxon>Embryophyta</taxon>
        <taxon>Tracheophyta</taxon>
        <taxon>Spermatophyta</taxon>
        <taxon>Magnoliopsida</taxon>
        <taxon>eudicotyledons</taxon>
        <taxon>Gunneridae</taxon>
        <taxon>Pentapetalae</taxon>
        <taxon>rosids</taxon>
        <taxon>fabids</taxon>
        <taxon>Fabales</taxon>
        <taxon>Fabaceae</taxon>
        <taxon>Papilionoideae</taxon>
        <taxon>50 kb inversion clade</taxon>
        <taxon>NPAAA clade</taxon>
        <taxon>indigoferoid/millettioid clade</taxon>
        <taxon>Phaseoleae</taxon>
        <taxon>Mucuna</taxon>
    </lineage>
</organism>
<evidence type="ECO:0000313" key="8">
    <source>
        <dbReference type="EMBL" id="RDX71735.1"/>
    </source>
</evidence>
<dbReference type="PANTHER" id="PTHR13291:SF0">
    <property type="entry name" value="JOSEPHIN-LIKE PROTEIN"/>
    <property type="match status" value="1"/>
</dbReference>
<evidence type="ECO:0000256" key="6">
    <source>
        <dbReference type="PROSITE-ProRule" id="PRU00331"/>
    </source>
</evidence>
<dbReference type="GO" id="GO:0004843">
    <property type="term" value="F:cysteine-type deubiquitinase activity"/>
    <property type="evidence" value="ECO:0007669"/>
    <property type="project" value="UniProtKB-EC"/>
</dbReference>
<dbReference type="SMART" id="SM01246">
    <property type="entry name" value="Josephin"/>
    <property type="match status" value="1"/>
</dbReference>
<evidence type="ECO:0000256" key="1">
    <source>
        <dbReference type="ARBA" id="ARBA00000707"/>
    </source>
</evidence>
<reference evidence="8" key="1">
    <citation type="submission" date="2018-05" db="EMBL/GenBank/DDBJ databases">
        <title>Draft genome of Mucuna pruriens seed.</title>
        <authorList>
            <person name="Nnadi N.E."/>
            <person name="Vos R."/>
            <person name="Hasami M.H."/>
            <person name="Devisetty U.K."/>
            <person name="Aguiy J.C."/>
        </authorList>
    </citation>
    <scope>NUCLEOTIDE SEQUENCE [LARGE SCALE GENOMIC DNA]</scope>
    <source>
        <strain evidence="8">JCA_2017</strain>
    </source>
</reference>
<comment type="caution">
    <text evidence="8">The sequence shown here is derived from an EMBL/GenBank/DDBJ whole genome shotgun (WGS) entry which is preliminary data.</text>
</comment>
<proteinExistence type="predicted"/>
<name>A0A371F0B0_MUCPR</name>
<evidence type="ECO:0000256" key="3">
    <source>
        <dbReference type="ARBA" id="ARBA00022670"/>
    </source>
</evidence>
<evidence type="ECO:0000256" key="4">
    <source>
        <dbReference type="ARBA" id="ARBA00022786"/>
    </source>
</evidence>
<dbReference type="EMBL" id="QJKJ01011225">
    <property type="protein sequence ID" value="RDX71735.1"/>
    <property type="molecule type" value="Genomic_DNA"/>
</dbReference>
<evidence type="ECO:0000259" key="7">
    <source>
        <dbReference type="PROSITE" id="PS50957"/>
    </source>
</evidence>
<evidence type="ECO:0000256" key="2">
    <source>
        <dbReference type="ARBA" id="ARBA00012759"/>
    </source>
</evidence>
<keyword evidence="4" id="KW-0833">Ubl conjugation pathway</keyword>
<keyword evidence="9" id="KW-1185">Reference proteome</keyword>
<dbReference type="Proteomes" id="UP000257109">
    <property type="component" value="Unassembled WGS sequence"/>
</dbReference>
<evidence type="ECO:0000256" key="5">
    <source>
        <dbReference type="ARBA" id="ARBA00022801"/>
    </source>
</evidence>
<keyword evidence="3" id="KW-0645">Protease</keyword>
<dbReference type="GO" id="GO:0016579">
    <property type="term" value="P:protein deubiquitination"/>
    <property type="evidence" value="ECO:0007669"/>
    <property type="project" value="InterPro"/>
</dbReference>
<dbReference type="OrthoDB" id="422700at2759"/>
<comment type="catalytic activity">
    <reaction evidence="1">
        <text>Thiol-dependent hydrolysis of ester, thioester, amide, peptide and isopeptide bonds formed by the C-terminal Gly of ubiquitin (a 76-residue protein attached to proteins as an intracellular targeting signal).</text>
        <dbReference type="EC" id="3.4.19.12"/>
    </reaction>
</comment>